<dbReference type="PANTHER" id="PTHR33446:SF2">
    <property type="entry name" value="PROTEIN TONB"/>
    <property type="match status" value="1"/>
</dbReference>
<dbReference type="SUPFAM" id="SSF74653">
    <property type="entry name" value="TolA/TonB C-terminal domain"/>
    <property type="match status" value="1"/>
</dbReference>
<comment type="subcellular location">
    <subcellularLocation>
        <location evidence="1">Cell inner membrane</location>
        <topology evidence="1">Single-pass membrane protein</topology>
        <orientation evidence="1">Periplasmic side</orientation>
    </subcellularLocation>
</comment>
<dbReference type="KEGG" id="anf:AQPE_3580"/>
<dbReference type="InterPro" id="IPR037682">
    <property type="entry name" value="TonB_C"/>
</dbReference>
<keyword evidence="6 10" id="KW-0812">Transmembrane</keyword>
<protein>
    <submittedName>
        <fullName evidence="12">Ferric siderophore transport system, periplasmic binding protein TonB</fullName>
    </submittedName>
</protein>
<dbReference type="RefSeq" id="WP_318347642.1">
    <property type="nucleotide sequence ID" value="NZ_AP018694.1"/>
</dbReference>
<name>A0A5K7SD38_9BACT</name>
<dbReference type="PROSITE" id="PS52015">
    <property type="entry name" value="TONB_CTD"/>
    <property type="match status" value="1"/>
</dbReference>
<dbReference type="EMBL" id="AP018694">
    <property type="protein sequence ID" value="BBE19395.1"/>
    <property type="molecule type" value="Genomic_DNA"/>
</dbReference>
<dbReference type="GO" id="GO:0031992">
    <property type="term" value="F:energy transducer activity"/>
    <property type="evidence" value="ECO:0007669"/>
    <property type="project" value="InterPro"/>
</dbReference>
<evidence type="ECO:0000256" key="2">
    <source>
        <dbReference type="ARBA" id="ARBA00006555"/>
    </source>
</evidence>
<dbReference type="GO" id="GO:0098797">
    <property type="term" value="C:plasma membrane protein complex"/>
    <property type="evidence" value="ECO:0007669"/>
    <property type="project" value="TreeGrafter"/>
</dbReference>
<evidence type="ECO:0000256" key="4">
    <source>
        <dbReference type="ARBA" id="ARBA00022475"/>
    </source>
</evidence>
<reference evidence="12" key="1">
    <citation type="journal article" date="2020" name="Int. J. Syst. Evol. Microbiol.">
        <title>Aquipluma nitroreducens gen. nov. sp. nov., a novel facultatively anaerobic bacterium isolated from a freshwater lake.</title>
        <authorList>
            <person name="Watanabe M."/>
            <person name="Kojima H."/>
            <person name="Fukui M."/>
        </authorList>
    </citation>
    <scope>NUCLEOTIDE SEQUENCE</scope>
    <source>
        <strain evidence="12">MeG22</strain>
    </source>
</reference>
<evidence type="ECO:0000256" key="8">
    <source>
        <dbReference type="ARBA" id="ARBA00022989"/>
    </source>
</evidence>
<feature type="domain" description="TonB C-terminal" evidence="11">
    <location>
        <begin position="169"/>
        <end position="259"/>
    </location>
</feature>
<accession>A0A5K7SD38</accession>
<evidence type="ECO:0000256" key="7">
    <source>
        <dbReference type="ARBA" id="ARBA00022927"/>
    </source>
</evidence>
<dbReference type="InterPro" id="IPR051045">
    <property type="entry name" value="TonB-dependent_transducer"/>
</dbReference>
<comment type="similarity">
    <text evidence="2">Belongs to the TonB family.</text>
</comment>
<dbReference type="Pfam" id="PF03544">
    <property type="entry name" value="TonB_C"/>
    <property type="match status" value="1"/>
</dbReference>
<keyword evidence="4" id="KW-1003">Cell membrane</keyword>
<evidence type="ECO:0000256" key="1">
    <source>
        <dbReference type="ARBA" id="ARBA00004383"/>
    </source>
</evidence>
<dbReference type="InterPro" id="IPR006260">
    <property type="entry name" value="TonB/TolA_C"/>
</dbReference>
<evidence type="ECO:0000259" key="11">
    <source>
        <dbReference type="PROSITE" id="PS52015"/>
    </source>
</evidence>
<dbReference type="GO" id="GO:0015891">
    <property type="term" value="P:siderophore transport"/>
    <property type="evidence" value="ECO:0007669"/>
    <property type="project" value="InterPro"/>
</dbReference>
<evidence type="ECO:0000313" key="12">
    <source>
        <dbReference type="EMBL" id="BBE19395.1"/>
    </source>
</evidence>
<dbReference type="AlphaFoldDB" id="A0A5K7SD38"/>
<sequence>MVQNNQFIPTFDDIVFENRNKEYGAYQIRKKYNRVVLISTLIGCAIIASAVIIPYINASRNASHKMRDAKEVIAEMSNDLQTEAAPPPPPPPPPPPSEVQTVVKYVAPVVVDSVKVEDESKLMISDEQVATTENKAAVEIVEQKREEVEPVQKEEEVFVVVEEMPEFPGGVKALRQYLATAVKYPVIAQENGIQGKVYVNFVVNKDGSVSNAKIARGVDPSLDAEALRVVSTLPKWRPGKQRGAPVRVSYTVPISFKLE</sequence>
<evidence type="ECO:0000313" key="13">
    <source>
        <dbReference type="Proteomes" id="UP001193389"/>
    </source>
</evidence>
<dbReference type="InterPro" id="IPR003538">
    <property type="entry name" value="TonB"/>
</dbReference>
<dbReference type="FunFam" id="3.30.1150.10:FF:000002">
    <property type="entry name" value="Energy transducer TonB"/>
    <property type="match status" value="1"/>
</dbReference>
<dbReference type="Proteomes" id="UP001193389">
    <property type="component" value="Chromosome"/>
</dbReference>
<keyword evidence="5" id="KW-0997">Cell inner membrane</keyword>
<evidence type="ECO:0000256" key="10">
    <source>
        <dbReference type="SAM" id="Phobius"/>
    </source>
</evidence>
<dbReference type="GO" id="GO:0055085">
    <property type="term" value="P:transmembrane transport"/>
    <property type="evidence" value="ECO:0007669"/>
    <property type="project" value="InterPro"/>
</dbReference>
<evidence type="ECO:0000256" key="3">
    <source>
        <dbReference type="ARBA" id="ARBA00022448"/>
    </source>
</evidence>
<dbReference type="PRINTS" id="PR01374">
    <property type="entry name" value="TONBPROTEIN"/>
</dbReference>
<feature type="transmembrane region" description="Helical" evidence="10">
    <location>
        <begin position="35"/>
        <end position="56"/>
    </location>
</feature>
<dbReference type="NCBIfam" id="TIGR01352">
    <property type="entry name" value="tonB_Cterm"/>
    <property type="match status" value="1"/>
</dbReference>
<gene>
    <name evidence="12" type="ORF">AQPE_3580</name>
</gene>
<dbReference type="SUPFAM" id="SSF101447">
    <property type="entry name" value="Formin homology 2 domain (FH2 domain)"/>
    <property type="match status" value="1"/>
</dbReference>
<dbReference type="Gene3D" id="3.30.1150.10">
    <property type="match status" value="1"/>
</dbReference>
<proteinExistence type="inferred from homology"/>
<keyword evidence="9 10" id="KW-0472">Membrane</keyword>
<keyword evidence="13" id="KW-1185">Reference proteome</keyword>
<evidence type="ECO:0000256" key="6">
    <source>
        <dbReference type="ARBA" id="ARBA00022692"/>
    </source>
</evidence>
<keyword evidence="7" id="KW-0653">Protein transport</keyword>
<keyword evidence="3" id="KW-0813">Transport</keyword>
<dbReference type="GO" id="GO:0015031">
    <property type="term" value="P:protein transport"/>
    <property type="evidence" value="ECO:0007669"/>
    <property type="project" value="UniProtKB-KW"/>
</dbReference>
<organism evidence="12 13">
    <name type="scientific">Aquipluma nitroreducens</name>
    <dbReference type="NCBI Taxonomy" id="2010828"/>
    <lineage>
        <taxon>Bacteria</taxon>
        <taxon>Pseudomonadati</taxon>
        <taxon>Bacteroidota</taxon>
        <taxon>Bacteroidia</taxon>
        <taxon>Marinilabiliales</taxon>
        <taxon>Prolixibacteraceae</taxon>
        <taxon>Aquipluma</taxon>
    </lineage>
</organism>
<evidence type="ECO:0000256" key="9">
    <source>
        <dbReference type="ARBA" id="ARBA00023136"/>
    </source>
</evidence>
<evidence type="ECO:0000256" key="5">
    <source>
        <dbReference type="ARBA" id="ARBA00022519"/>
    </source>
</evidence>
<dbReference type="GO" id="GO:0030288">
    <property type="term" value="C:outer membrane-bounded periplasmic space"/>
    <property type="evidence" value="ECO:0007669"/>
    <property type="project" value="InterPro"/>
</dbReference>
<dbReference type="PANTHER" id="PTHR33446">
    <property type="entry name" value="PROTEIN TONB-RELATED"/>
    <property type="match status" value="1"/>
</dbReference>
<keyword evidence="8 10" id="KW-1133">Transmembrane helix</keyword>